<feature type="region of interest" description="Disordered" evidence="1">
    <location>
        <begin position="86"/>
        <end position="127"/>
    </location>
</feature>
<keyword evidence="3" id="KW-1185">Reference proteome</keyword>
<feature type="compositionally biased region" description="Low complexity" evidence="1">
    <location>
        <begin position="102"/>
        <end position="120"/>
    </location>
</feature>
<organism evidence="2 3">
    <name type="scientific">Caligus rogercresseyi</name>
    <name type="common">Sea louse</name>
    <dbReference type="NCBI Taxonomy" id="217165"/>
    <lineage>
        <taxon>Eukaryota</taxon>
        <taxon>Metazoa</taxon>
        <taxon>Ecdysozoa</taxon>
        <taxon>Arthropoda</taxon>
        <taxon>Crustacea</taxon>
        <taxon>Multicrustacea</taxon>
        <taxon>Hexanauplia</taxon>
        <taxon>Copepoda</taxon>
        <taxon>Siphonostomatoida</taxon>
        <taxon>Caligidae</taxon>
        <taxon>Caligus</taxon>
    </lineage>
</organism>
<dbReference type="AlphaFoldDB" id="A0A7T8GQ66"/>
<dbReference type="Proteomes" id="UP000595437">
    <property type="component" value="Chromosome 18"/>
</dbReference>
<feature type="region of interest" description="Disordered" evidence="1">
    <location>
        <begin position="1"/>
        <end position="48"/>
    </location>
</feature>
<feature type="compositionally biased region" description="Polar residues" evidence="1">
    <location>
        <begin position="91"/>
        <end position="101"/>
    </location>
</feature>
<accession>A0A7T8GQ66</accession>
<evidence type="ECO:0000313" key="3">
    <source>
        <dbReference type="Proteomes" id="UP000595437"/>
    </source>
</evidence>
<name>A0A7T8GQ66_CALRO</name>
<evidence type="ECO:0000313" key="2">
    <source>
        <dbReference type="EMBL" id="QQP35566.1"/>
    </source>
</evidence>
<feature type="compositionally biased region" description="Basic residues" evidence="1">
    <location>
        <begin position="22"/>
        <end position="32"/>
    </location>
</feature>
<dbReference type="EMBL" id="CP045907">
    <property type="protein sequence ID" value="QQP35566.1"/>
    <property type="molecule type" value="Genomic_DNA"/>
</dbReference>
<gene>
    <name evidence="2" type="ORF">FKW44_023830</name>
</gene>
<evidence type="ECO:0000256" key="1">
    <source>
        <dbReference type="SAM" id="MobiDB-lite"/>
    </source>
</evidence>
<sequence length="127" mass="13667">MVLGVISSEGDVMPPPPTSSRRASRSTRPSHRRHEESRREALDGPGGEWEALCLPAGLGSAHKSRETQAWLMENLPYHWSPDLGPPAPLTATPSTISSGAWSRTRQTSTLTTLSTPSGPQLCRSSPI</sequence>
<reference evidence="3" key="1">
    <citation type="submission" date="2021-01" db="EMBL/GenBank/DDBJ databases">
        <title>Caligus Genome Assembly.</title>
        <authorList>
            <person name="Gallardo-Escarate C."/>
        </authorList>
    </citation>
    <scope>NUCLEOTIDE SEQUENCE [LARGE SCALE GENOMIC DNA]</scope>
</reference>
<proteinExistence type="predicted"/>
<protein>
    <submittedName>
        <fullName evidence="2">Uncharacterized protein</fullName>
    </submittedName>
</protein>
<feature type="compositionally biased region" description="Basic and acidic residues" evidence="1">
    <location>
        <begin position="33"/>
        <end position="42"/>
    </location>
</feature>